<organism evidence="5 6">
    <name type="scientific">Erythranthe guttata</name>
    <name type="common">Yellow monkey flower</name>
    <name type="synonym">Mimulus guttatus</name>
    <dbReference type="NCBI Taxonomy" id="4155"/>
    <lineage>
        <taxon>Eukaryota</taxon>
        <taxon>Viridiplantae</taxon>
        <taxon>Streptophyta</taxon>
        <taxon>Embryophyta</taxon>
        <taxon>Tracheophyta</taxon>
        <taxon>Spermatophyta</taxon>
        <taxon>Magnoliopsida</taxon>
        <taxon>eudicotyledons</taxon>
        <taxon>Gunneridae</taxon>
        <taxon>Pentapetalae</taxon>
        <taxon>asterids</taxon>
        <taxon>lamiids</taxon>
        <taxon>Lamiales</taxon>
        <taxon>Phrymaceae</taxon>
        <taxon>Erythranthe</taxon>
    </lineage>
</organism>
<evidence type="ECO:0000259" key="4">
    <source>
        <dbReference type="Pfam" id="PF00082"/>
    </source>
</evidence>
<dbReference type="STRING" id="4155.A0A022QLT3"/>
<dbReference type="AlphaFoldDB" id="A0A022QLT3"/>
<evidence type="ECO:0000256" key="3">
    <source>
        <dbReference type="PROSITE-ProRule" id="PRU01240"/>
    </source>
</evidence>
<dbReference type="Gene3D" id="3.50.30.30">
    <property type="match status" value="1"/>
</dbReference>
<feature type="domain" description="Peptidase S8/S53" evidence="4">
    <location>
        <begin position="13"/>
        <end position="199"/>
    </location>
</feature>
<dbReference type="PROSITE" id="PS51892">
    <property type="entry name" value="SUBTILASE"/>
    <property type="match status" value="1"/>
</dbReference>
<dbReference type="Proteomes" id="UP000030748">
    <property type="component" value="Unassembled WGS sequence"/>
</dbReference>
<dbReference type="Gene3D" id="3.40.50.200">
    <property type="entry name" value="Peptidase S8/S53 domain"/>
    <property type="match status" value="1"/>
</dbReference>
<dbReference type="EMBL" id="KI631311">
    <property type="protein sequence ID" value="EYU28906.1"/>
    <property type="molecule type" value="Genomic_DNA"/>
</dbReference>
<comment type="caution">
    <text evidence="3">Lacks conserved residue(s) required for the propagation of feature annotation.</text>
</comment>
<gene>
    <name evidence="5" type="ORF">MIMGU_mgv1a021372mg</name>
</gene>
<dbReference type="GO" id="GO:0006508">
    <property type="term" value="P:proteolysis"/>
    <property type="evidence" value="ECO:0007669"/>
    <property type="project" value="InterPro"/>
</dbReference>
<accession>A0A022QLT3</accession>
<evidence type="ECO:0000256" key="1">
    <source>
        <dbReference type="ARBA" id="ARBA00011073"/>
    </source>
</evidence>
<keyword evidence="2" id="KW-0732">Signal</keyword>
<evidence type="ECO:0000256" key="2">
    <source>
        <dbReference type="ARBA" id="ARBA00022729"/>
    </source>
</evidence>
<name>A0A022QLT3_ERYGU</name>
<dbReference type="Pfam" id="PF00082">
    <property type="entry name" value="Peptidase_S8"/>
    <property type="match status" value="1"/>
</dbReference>
<dbReference type="SUPFAM" id="SSF52743">
    <property type="entry name" value="Subtilisin-like"/>
    <property type="match status" value="1"/>
</dbReference>
<evidence type="ECO:0000313" key="6">
    <source>
        <dbReference type="Proteomes" id="UP000030748"/>
    </source>
</evidence>
<sequence>MNNPQNLPIQSDIIIDVIDFGIWPESESFNDRELRARYYIMKSARDDTGHGSHTASTAAGRPVNASFYGIVECRQDHCEALNILSAFDDAIRDGVDMISVSLAEDVAHNLPNDVIAIGALHGILVVQAAGSDGDKASIGSVAPWIFSVAASSTDRAIITKVTLGDETTKSVNSFSLHGTSLPIIYGDETRCHKEVASVGGLEVIAYVSSSDVSYVVPTAASSLNGDDFNSIQSYYNST</sequence>
<evidence type="ECO:0000313" key="5">
    <source>
        <dbReference type="EMBL" id="EYU28906.1"/>
    </source>
</evidence>
<keyword evidence="6" id="KW-1185">Reference proteome</keyword>
<dbReference type="InterPro" id="IPR045051">
    <property type="entry name" value="SBT"/>
</dbReference>
<dbReference type="InterPro" id="IPR036852">
    <property type="entry name" value="Peptidase_S8/S53_dom_sf"/>
</dbReference>
<comment type="similarity">
    <text evidence="1 3">Belongs to the peptidase S8 family.</text>
</comment>
<feature type="non-terminal residue" evidence="5">
    <location>
        <position position="238"/>
    </location>
</feature>
<reference evidence="5 6" key="1">
    <citation type="journal article" date="2013" name="Proc. Natl. Acad. Sci. U.S.A.">
        <title>Fine-scale variation in meiotic recombination in Mimulus inferred from population shotgun sequencing.</title>
        <authorList>
            <person name="Hellsten U."/>
            <person name="Wright K.M."/>
            <person name="Jenkins J."/>
            <person name="Shu S."/>
            <person name="Yuan Y."/>
            <person name="Wessler S.R."/>
            <person name="Schmutz J."/>
            <person name="Willis J.H."/>
            <person name="Rokhsar D.S."/>
        </authorList>
    </citation>
    <scope>NUCLEOTIDE SEQUENCE [LARGE SCALE GENOMIC DNA]</scope>
    <source>
        <strain evidence="6">cv. DUN x IM62</strain>
    </source>
</reference>
<protein>
    <recommendedName>
        <fullName evidence="4">Peptidase S8/S53 domain-containing protein</fullName>
    </recommendedName>
</protein>
<dbReference type="GO" id="GO:0004252">
    <property type="term" value="F:serine-type endopeptidase activity"/>
    <property type="evidence" value="ECO:0007669"/>
    <property type="project" value="InterPro"/>
</dbReference>
<proteinExistence type="inferred from homology"/>
<dbReference type="PANTHER" id="PTHR10795">
    <property type="entry name" value="PROPROTEIN CONVERTASE SUBTILISIN/KEXIN"/>
    <property type="match status" value="1"/>
</dbReference>
<dbReference type="InterPro" id="IPR000209">
    <property type="entry name" value="Peptidase_S8/S53_dom"/>
</dbReference>